<reference evidence="1 2" key="1">
    <citation type="submission" date="2020-02" db="EMBL/GenBank/DDBJ databases">
        <title>Genome assembly of a novel Clostridium senegalense strain.</title>
        <authorList>
            <person name="Gupta T.B."/>
            <person name="Jauregui R."/>
            <person name="Maclean P."/>
            <person name="Nawarathana A."/>
            <person name="Brightwell G."/>
        </authorList>
    </citation>
    <scope>NUCLEOTIDE SEQUENCE [LARGE SCALE GENOMIC DNA]</scope>
    <source>
        <strain evidence="1 2">AGRFS4</strain>
    </source>
</reference>
<proteinExistence type="predicted"/>
<keyword evidence="2" id="KW-1185">Reference proteome</keyword>
<organism evidence="1 2">
    <name type="scientific">Clostridium senegalense</name>
    <dbReference type="NCBI Taxonomy" id="1465809"/>
    <lineage>
        <taxon>Bacteria</taxon>
        <taxon>Bacillati</taxon>
        <taxon>Bacillota</taxon>
        <taxon>Clostridia</taxon>
        <taxon>Eubacteriales</taxon>
        <taxon>Clostridiaceae</taxon>
        <taxon>Clostridium</taxon>
    </lineage>
</organism>
<name>A0A6M0H2F7_9CLOT</name>
<dbReference type="Proteomes" id="UP000481872">
    <property type="component" value="Unassembled WGS sequence"/>
</dbReference>
<protein>
    <recommendedName>
        <fullName evidence="3">Nucleotidyltransferase family protein</fullName>
    </recommendedName>
</protein>
<evidence type="ECO:0008006" key="3">
    <source>
        <dbReference type="Google" id="ProtNLM"/>
    </source>
</evidence>
<dbReference type="RefSeq" id="WP_199869856.1">
    <property type="nucleotide sequence ID" value="NZ_JAAGPU010000013.1"/>
</dbReference>
<gene>
    <name evidence="1" type="ORF">G3M99_08570</name>
</gene>
<comment type="caution">
    <text evidence="1">The sequence shown here is derived from an EMBL/GenBank/DDBJ whole genome shotgun (WGS) entry which is preliminary data.</text>
</comment>
<evidence type="ECO:0000313" key="1">
    <source>
        <dbReference type="EMBL" id="NEU04905.1"/>
    </source>
</evidence>
<evidence type="ECO:0000313" key="2">
    <source>
        <dbReference type="Proteomes" id="UP000481872"/>
    </source>
</evidence>
<sequence length="181" mass="21039">MYFNVLKEVSAILNKLNCLWAVGGSLVLYNKGLWECPNDIDILINFKDVEKVKNVMDVRYEKLELKYKDSFKTKAFFGYKINGINIEFMGDFKIISNDNVYSFLLDEKTIVDKMDIGGVKVNVSSLEDWIVAYYLMGDPKGRVPIIKEYFIKNGVENMEILERALKQKVSKNLEYEMLNLM</sequence>
<dbReference type="Gene3D" id="3.30.460.40">
    <property type="match status" value="1"/>
</dbReference>
<dbReference type="EMBL" id="JAAGPU010000013">
    <property type="protein sequence ID" value="NEU04905.1"/>
    <property type="molecule type" value="Genomic_DNA"/>
</dbReference>
<dbReference type="InterPro" id="IPR043519">
    <property type="entry name" value="NT_sf"/>
</dbReference>
<dbReference type="SUPFAM" id="SSF81301">
    <property type="entry name" value="Nucleotidyltransferase"/>
    <property type="match status" value="1"/>
</dbReference>
<dbReference type="AlphaFoldDB" id="A0A6M0H2F7"/>
<accession>A0A6M0H2F7</accession>